<evidence type="ECO:0000256" key="1">
    <source>
        <dbReference type="SAM" id="MobiDB-lite"/>
    </source>
</evidence>
<protein>
    <recommendedName>
        <fullName evidence="4">DUF3951 domain-containing protein</fullName>
    </recommendedName>
</protein>
<keyword evidence="3" id="KW-1185">Reference proteome</keyword>
<dbReference type="Proteomes" id="UP000276443">
    <property type="component" value="Unassembled WGS sequence"/>
</dbReference>
<name>A0A3N5B061_9BACI</name>
<feature type="compositionally biased region" description="Basic and acidic residues" evidence="1">
    <location>
        <begin position="79"/>
        <end position="88"/>
    </location>
</feature>
<dbReference type="OrthoDB" id="2455398at2"/>
<proteinExistence type="predicted"/>
<dbReference type="RefSeq" id="WP_124223153.1">
    <property type="nucleotide sequence ID" value="NZ_RKRF01000012.1"/>
</dbReference>
<reference evidence="2 3" key="1">
    <citation type="submission" date="2018-11" db="EMBL/GenBank/DDBJ databases">
        <title>Genomic Encyclopedia of Type Strains, Phase IV (KMG-IV): sequencing the most valuable type-strain genomes for metagenomic binning, comparative biology and taxonomic classification.</title>
        <authorList>
            <person name="Goeker M."/>
        </authorList>
    </citation>
    <scope>NUCLEOTIDE SEQUENCE [LARGE SCALE GENOMIC DNA]</scope>
    <source>
        <strain evidence="2 3">DSM 18090</strain>
    </source>
</reference>
<feature type="compositionally biased region" description="Basic and acidic residues" evidence="1">
    <location>
        <begin position="60"/>
        <end position="72"/>
    </location>
</feature>
<comment type="caution">
    <text evidence="2">The sequence shown here is derived from an EMBL/GenBank/DDBJ whole genome shotgun (WGS) entry which is preliminary data.</text>
</comment>
<accession>A0A3N5B061</accession>
<evidence type="ECO:0008006" key="4">
    <source>
        <dbReference type="Google" id="ProtNLM"/>
    </source>
</evidence>
<gene>
    <name evidence="2" type="ORF">EDC24_2571</name>
</gene>
<dbReference type="EMBL" id="RKRF01000012">
    <property type="protein sequence ID" value="RPF50603.1"/>
    <property type="molecule type" value="Genomic_DNA"/>
</dbReference>
<dbReference type="AlphaFoldDB" id="A0A3N5B061"/>
<organism evidence="2 3">
    <name type="scientific">Aquisalibacillus elongatus</name>
    <dbReference type="NCBI Taxonomy" id="485577"/>
    <lineage>
        <taxon>Bacteria</taxon>
        <taxon>Bacillati</taxon>
        <taxon>Bacillota</taxon>
        <taxon>Bacilli</taxon>
        <taxon>Bacillales</taxon>
        <taxon>Bacillaceae</taxon>
        <taxon>Aquisalibacillus</taxon>
    </lineage>
</organism>
<feature type="region of interest" description="Disordered" evidence="1">
    <location>
        <begin position="57"/>
        <end position="88"/>
    </location>
</feature>
<evidence type="ECO:0000313" key="3">
    <source>
        <dbReference type="Proteomes" id="UP000276443"/>
    </source>
</evidence>
<sequence length="88" mass="10237">MLGYVISLIIPILIIIVLFRNIKKDKKSSEHRDTNNYTTEDHSLISYTPYDDITMGTVPEVKKDRPNEDTKHQVGYVEDSERHKESDT</sequence>
<evidence type="ECO:0000313" key="2">
    <source>
        <dbReference type="EMBL" id="RPF50603.1"/>
    </source>
</evidence>